<dbReference type="AlphaFoldDB" id="A0A0D8HMD5"/>
<protein>
    <submittedName>
        <fullName evidence="5">Nucleoid occlusion factor SlmA</fullName>
    </submittedName>
</protein>
<evidence type="ECO:0000259" key="4">
    <source>
        <dbReference type="PROSITE" id="PS50977"/>
    </source>
</evidence>
<proteinExistence type="predicted"/>
<organism evidence="5 6">
    <name type="scientific">Acidithrix ferrooxidans</name>
    <dbReference type="NCBI Taxonomy" id="1280514"/>
    <lineage>
        <taxon>Bacteria</taxon>
        <taxon>Bacillati</taxon>
        <taxon>Actinomycetota</taxon>
        <taxon>Acidimicrobiia</taxon>
        <taxon>Acidimicrobiales</taxon>
        <taxon>Acidimicrobiaceae</taxon>
        <taxon>Acidithrix</taxon>
    </lineage>
</organism>
<dbReference type="GO" id="GO:0003677">
    <property type="term" value="F:DNA binding"/>
    <property type="evidence" value="ECO:0007669"/>
    <property type="project" value="UniProtKB-UniRule"/>
</dbReference>
<dbReference type="Proteomes" id="UP000032360">
    <property type="component" value="Unassembled WGS sequence"/>
</dbReference>
<comment type="caution">
    <text evidence="5">The sequence shown here is derived from an EMBL/GenBank/DDBJ whole genome shotgun (WGS) entry which is preliminary data.</text>
</comment>
<dbReference type="InterPro" id="IPR001647">
    <property type="entry name" value="HTH_TetR"/>
</dbReference>
<reference evidence="5 6" key="1">
    <citation type="submission" date="2015-01" db="EMBL/GenBank/DDBJ databases">
        <title>Draft genome of the acidophilic iron oxidizer Acidithrix ferrooxidans strain Py-F3.</title>
        <authorList>
            <person name="Poehlein A."/>
            <person name="Eisen S."/>
            <person name="Schloemann M."/>
            <person name="Johnson B.D."/>
            <person name="Daniel R."/>
            <person name="Muehling M."/>
        </authorList>
    </citation>
    <scope>NUCLEOTIDE SEQUENCE [LARGE SCALE GENOMIC DNA]</scope>
    <source>
        <strain evidence="5 6">Py-F3</strain>
    </source>
</reference>
<dbReference type="OrthoDB" id="3691941at2"/>
<dbReference type="SUPFAM" id="SSF46689">
    <property type="entry name" value="Homeodomain-like"/>
    <property type="match status" value="1"/>
</dbReference>
<feature type="DNA-binding region" description="H-T-H motif" evidence="2">
    <location>
        <begin position="64"/>
        <end position="83"/>
    </location>
</feature>
<dbReference type="InterPro" id="IPR009057">
    <property type="entry name" value="Homeodomain-like_sf"/>
</dbReference>
<sequence>MQEELRKKNAIKNSDKTTAQGSLAKKSHAQESAPSKRISVAERRQVIIRAALAEFAKNGFSGSSTLQIAANSGISQAYLFRLFPTKLSLFQGCIHYSFDLVKNEFAKAIINQGGQEALEAIGATYLKYLLDKDLLGSQLQAYALGSEPEIGPLVRSRYCDLWDFIKASTGASNVQMVDIFSKGMLLTVLAGMQMFEEEPEWITANEIISLP</sequence>
<keyword evidence="6" id="KW-1185">Reference proteome</keyword>
<dbReference type="STRING" id="1280514.AXFE_01350"/>
<dbReference type="RefSeq" id="WP_052603972.1">
    <property type="nucleotide sequence ID" value="NZ_JXYS01000001.1"/>
</dbReference>
<evidence type="ECO:0000313" key="6">
    <source>
        <dbReference type="Proteomes" id="UP000032360"/>
    </source>
</evidence>
<dbReference type="PRINTS" id="PR00455">
    <property type="entry name" value="HTHTETR"/>
</dbReference>
<dbReference type="Pfam" id="PF00440">
    <property type="entry name" value="TetR_N"/>
    <property type="match status" value="1"/>
</dbReference>
<feature type="domain" description="HTH tetR-type" evidence="4">
    <location>
        <begin position="41"/>
        <end position="101"/>
    </location>
</feature>
<evidence type="ECO:0000256" key="2">
    <source>
        <dbReference type="PROSITE-ProRule" id="PRU00335"/>
    </source>
</evidence>
<dbReference type="EMBL" id="JXYS01000001">
    <property type="protein sequence ID" value="KJF19098.1"/>
    <property type="molecule type" value="Genomic_DNA"/>
</dbReference>
<evidence type="ECO:0000313" key="5">
    <source>
        <dbReference type="EMBL" id="KJF19098.1"/>
    </source>
</evidence>
<keyword evidence="1 2" id="KW-0238">DNA-binding</keyword>
<gene>
    <name evidence="5" type="primary">slmA</name>
    <name evidence="5" type="ORF">AXFE_01350</name>
</gene>
<dbReference type="PROSITE" id="PS50977">
    <property type="entry name" value="HTH_TETR_2"/>
    <property type="match status" value="1"/>
</dbReference>
<accession>A0A0D8HMD5</accession>
<name>A0A0D8HMD5_9ACTN</name>
<evidence type="ECO:0000256" key="3">
    <source>
        <dbReference type="SAM" id="MobiDB-lite"/>
    </source>
</evidence>
<dbReference type="Gene3D" id="1.10.357.10">
    <property type="entry name" value="Tetracycline Repressor, domain 2"/>
    <property type="match status" value="1"/>
</dbReference>
<feature type="region of interest" description="Disordered" evidence="3">
    <location>
        <begin position="1"/>
        <end position="37"/>
    </location>
</feature>
<evidence type="ECO:0000256" key="1">
    <source>
        <dbReference type="ARBA" id="ARBA00023125"/>
    </source>
</evidence>